<feature type="compositionally biased region" description="Polar residues" evidence="1">
    <location>
        <begin position="8"/>
        <end position="22"/>
    </location>
</feature>
<accession>A0A0L6UEI0</accession>
<dbReference type="PANTHER" id="PTHR28241:SF1">
    <property type="entry name" value="MITOCHONDRIAL IMPORT PROTEIN 1"/>
    <property type="match status" value="1"/>
</dbReference>
<dbReference type="Proteomes" id="UP000037035">
    <property type="component" value="Unassembled WGS sequence"/>
</dbReference>
<keyword evidence="3" id="KW-1185">Reference proteome</keyword>
<evidence type="ECO:0000313" key="3">
    <source>
        <dbReference type="Proteomes" id="UP000037035"/>
    </source>
</evidence>
<proteinExistence type="predicted"/>
<dbReference type="GO" id="GO:0005741">
    <property type="term" value="C:mitochondrial outer membrane"/>
    <property type="evidence" value="ECO:0007669"/>
    <property type="project" value="InterPro"/>
</dbReference>
<dbReference type="GO" id="GO:0070096">
    <property type="term" value="P:mitochondrial outer membrane translocase complex assembly"/>
    <property type="evidence" value="ECO:0007669"/>
    <property type="project" value="TreeGrafter"/>
</dbReference>
<dbReference type="PANTHER" id="PTHR28241">
    <property type="entry name" value="MITOCHONDRIAL IMPORT PROTEIN 1"/>
    <property type="match status" value="1"/>
</dbReference>
<dbReference type="EMBL" id="LAVV01012916">
    <property type="protein sequence ID" value="KNZ46205.1"/>
    <property type="molecule type" value="Genomic_DNA"/>
</dbReference>
<reference evidence="2 3" key="1">
    <citation type="submission" date="2015-08" db="EMBL/GenBank/DDBJ databases">
        <title>Next Generation Sequencing and Analysis of the Genome of Puccinia sorghi L Schw, the Causal Agent of Maize Common Rust.</title>
        <authorList>
            <person name="Rochi L."/>
            <person name="Burguener G."/>
            <person name="Darino M."/>
            <person name="Turjanski A."/>
            <person name="Kreff E."/>
            <person name="Dieguez M.J."/>
            <person name="Sacco F."/>
        </authorList>
    </citation>
    <scope>NUCLEOTIDE SEQUENCE [LARGE SCALE GENOMIC DNA]</scope>
    <source>
        <strain evidence="2 3">RO10H11247</strain>
    </source>
</reference>
<gene>
    <name evidence="2" type="ORF">VP01_747g11</name>
</gene>
<feature type="compositionally biased region" description="Polar residues" evidence="1">
    <location>
        <begin position="234"/>
        <end position="251"/>
    </location>
</feature>
<comment type="caution">
    <text evidence="2">The sequence shown here is derived from an EMBL/GenBank/DDBJ whole genome shotgun (WGS) entry which is preliminary data.</text>
</comment>
<protein>
    <submittedName>
        <fullName evidence="2">Uncharacterized protein</fullName>
    </submittedName>
</protein>
<dbReference type="AlphaFoldDB" id="A0A0L6UEI0"/>
<name>A0A0L6UEI0_9BASI</name>
<feature type="region of interest" description="Disordered" evidence="1">
    <location>
        <begin position="218"/>
        <end position="251"/>
    </location>
</feature>
<evidence type="ECO:0000313" key="2">
    <source>
        <dbReference type="EMBL" id="KNZ46205.1"/>
    </source>
</evidence>
<dbReference type="InterPro" id="IPR013262">
    <property type="entry name" value="OMP_MIM1/TOM13_mt"/>
</dbReference>
<feature type="region of interest" description="Disordered" evidence="1">
    <location>
        <begin position="1"/>
        <end position="85"/>
    </location>
</feature>
<dbReference type="GO" id="GO:0045040">
    <property type="term" value="P:protein insertion into mitochondrial outer membrane"/>
    <property type="evidence" value="ECO:0007669"/>
    <property type="project" value="TreeGrafter"/>
</dbReference>
<evidence type="ECO:0000256" key="1">
    <source>
        <dbReference type="SAM" id="MobiDB-lite"/>
    </source>
</evidence>
<dbReference type="VEuPathDB" id="FungiDB:VP01_747g11"/>
<sequence>METEENQARQPSEEISTSQPPKTTTATTTNHENTLSETTSQQPANLPLPEQRERPNPGTENSSSSLPSKRKLSCSSTTAPTRPLKILSSSLPTSFSFDLSKTTHHHLPSEDPHRIFSDETVKQLLSSKITHDLLPHTNNNNKPTTIPPSITLSLFSHLTDPTLTWRAKLGCFGATIGINFLLPFINGVMLGFGEIAAREFLGAYLGWGPAAHRYYSDPPPSVPSVRKPAPADSLSLTTQDHSPPSFTHPSS</sequence>
<dbReference type="STRING" id="27349.A0A0L6UEI0"/>
<organism evidence="2 3">
    <name type="scientific">Puccinia sorghi</name>
    <dbReference type="NCBI Taxonomy" id="27349"/>
    <lineage>
        <taxon>Eukaryota</taxon>
        <taxon>Fungi</taxon>
        <taxon>Dikarya</taxon>
        <taxon>Basidiomycota</taxon>
        <taxon>Pucciniomycotina</taxon>
        <taxon>Pucciniomycetes</taxon>
        <taxon>Pucciniales</taxon>
        <taxon>Pucciniaceae</taxon>
        <taxon>Puccinia</taxon>
    </lineage>
</organism>
<feature type="compositionally biased region" description="Polar residues" evidence="1">
    <location>
        <begin position="30"/>
        <end position="44"/>
    </location>
</feature>
<dbReference type="Pfam" id="PF08219">
    <property type="entry name" value="TOM13"/>
    <property type="match status" value="1"/>
</dbReference>
<dbReference type="OrthoDB" id="5529571at2759"/>